<dbReference type="PANTHER" id="PTHR10155">
    <property type="entry name" value="PHOSPHATIDYLINOSITOL 3-KINASE REGULATORY SUBUNIT"/>
    <property type="match status" value="1"/>
</dbReference>
<evidence type="ECO:0000313" key="10">
    <source>
        <dbReference type="Proteomes" id="UP000694402"/>
    </source>
</evidence>
<evidence type="ECO:0000259" key="7">
    <source>
        <dbReference type="PROSITE" id="PS50001"/>
    </source>
</evidence>
<dbReference type="GO" id="GO:0009968">
    <property type="term" value="P:negative regulation of signal transduction"/>
    <property type="evidence" value="ECO:0007669"/>
    <property type="project" value="UniProtKB-KW"/>
</dbReference>
<dbReference type="GO" id="GO:0046935">
    <property type="term" value="F:1-phosphatidylinositol-3-kinase regulator activity"/>
    <property type="evidence" value="ECO:0007669"/>
    <property type="project" value="TreeGrafter"/>
</dbReference>
<protein>
    <submittedName>
        <fullName evidence="9">Suppressor of cytokine signaling 3</fullName>
    </submittedName>
</protein>
<dbReference type="Proteomes" id="UP000694402">
    <property type="component" value="Unassembled WGS sequence"/>
</dbReference>
<sequence length="309" mass="33445">MSSVTRPEARGQGSDVDPLRYKPFSSHAHYQQASSTLSSCGSSTCTICKLASLLLNANPSSSLFLSVSDGLSNCYRYSIIYYSSSARCCVYSIFDVPTLHKLNNCYIKTYYFPLFQVLCAVRKLQESGFYWGAVGGREASALLRSQPPGTFLVRDSSDHHYFFTLSVQTARGTKNLRIHSQGGSFYLQPDPHCTHTPPRFDCVLKLIGHYMGKEGGGGGDGEAGAGVRTGGGMAAAAGETVGTGSLYLIHSGGEKVPLELRRPLPSSLSSLQHLCRRTLNGHLGGPDPPDTHQLPHTLRDFLAEYDAPI</sequence>
<gene>
    <name evidence="9" type="primary">LOC112229883</name>
</gene>
<dbReference type="InterPro" id="IPR036860">
    <property type="entry name" value="SH2_dom_sf"/>
</dbReference>
<dbReference type="Gene3D" id="3.30.505.10">
    <property type="entry name" value="SH2 domain"/>
    <property type="match status" value="1"/>
</dbReference>
<dbReference type="SUPFAM" id="SSF55550">
    <property type="entry name" value="SH2 domain"/>
    <property type="match status" value="1"/>
</dbReference>
<comment type="pathway">
    <text evidence="1">Protein modification; protein ubiquitination.</text>
</comment>
<dbReference type="GeneTree" id="ENSGT00940000159620"/>
<dbReference type="GO" id="GO:0035556">
    <property type="term" value="P:intracellular signal transduction"/>
    <property type="evidence" value="ECO:0007669"/>
    <property type="project" value="InterPro"/>
</dbReference>
<keyword evidence="4" id="KW-0833">Ubl conjugation pathway</keyword>
<dbReference type="Gene3D" id="1.10.750.20">
    <property type="entry name" value="SOCS box"/>
    <property type="match status" value="1"/>
</dbReference>
<proteinExistence type="predicted"/>
<dbReference type="PROSITE" id="PS50001">
    <property type="entry name" value="SH2"/>
    <property type="match status" value="1"/>
</dbReference>
<dbReference type="AlphaFoldDB" id="A0AAZ3PWL3"/>
<dbReference type="PROSITE" id="PS50225">
    <property type="entry name" value="SOCS"/>
    <property type="match status" value="1"/>
</dbReference>
<evidence type="ECO:0000256" key="4">
    <source>
        <dbReference type="ARBA" id="ARBA00022786"/>
    </source>
</evidence>
<reference evidence="9" key="2">
    <citation type="submission" date="2025-08" db="UniProtKB">
        <authorList>
            <consortium name="Ensembl"/>
        </authorList>
    </citation>
    <scope>IDENTIFICATION</scope>
</reference>
<reference evidence="10" key="1">
    <citation type="journal article" date="2018" name="PLoS ONE">
        <title>Chinook salmon (Oncorhynchus tshawytscha) genome and transcriptome.</title>
        <authorList>
            <person name="Christensen K.A."/>
            <person name="Leong J.S."/>
            <person name="Sakhrani D."/>
            <person name="Biagi C.A."/>
            <person name="Minkley D.R."/>
            <person name="Withler R.E."/>
            <person name="Rondeau E.B."/>
            <person name="Koop B.F."/>
            <person name="Devlin R.H."/>
        </authorList>
    </citation>
    <scope>NUCLEOTIDE SEQUENCE [LARGE SCALE GENOMIC DNA]</scope>
</reference>
<feature type="domain" description="SH2" evidence="7">
    <location>
        <begin position="129"/>
        <end position="210"/>
    </location>
</feature>
<dbReference type="SMART" id="SM00252">
    <property type="entry name" value="SH2"/>
    <property type="match status" value="1"/>
</dbReference>
<dbReference type="GO" id="GO:0005942">
    <property type="term" value="C:phosphatidylinositol 3-kinase complex"/>
    <property type="evidence" value="ECO:0007669"/>
    <property type="project" value="TreeGrafter"/>
</dbReference>
<keyword evidence="2" id="KW-0341">Growth regulation</keyword>
<dbReference type="SUPFAM" id="SSF158235">
    <property type="entry name" value="SOCS box-like"/>
    <property type="match status" value="1"/>
</dbReference>
<dbReference type="GO" id="GO:0046854">
    <property type="term" value="P:phosphatidylinositol phosphate biosynthetic process"/>
    <property type="evidence" value="ECO:0007669"/>
    <property type="project" value="TreeGrafter"/>
</dbReference>
<evidence type="ECO:0000256" key="1">
    <source>
        <dbReference type="ARBA" id="ARBA00004906"/>
    </source>
</evidence>
<name>A0AAZ3PWL3_ONCTS</name>
<evidence type="ECO:0000256" key="2">
    <source>
        <dbReference type="ARBA" id="ARBA00022604"/>
    </source>
</evidence>
<dbReference type="Pfam" id="PF00017">
    <property type="entry name" value="SH2"/>
    <property type="match status" value="1"/>
</dbReference>
<dbReference type="SMART" id="SM00969">
    <property type="entry name" value="SOCS_box"/>
    <property type="match status" value="1"/>
</dbReference>
<accession>A0AAZ3PWL3</accession>
<dbReference type="InterPro" id="IPR001496">
    <property type="entry name" value="SOCS_box"/>
</dbReference>
<evidence type="ECO:0000256" key="3">
    <source>
        <dbReference type="ARBA" id="ARBA00022700"/>
    </source>
</evidence>
<dbReference type="Ensembl" id="ENSOTST00005133959.1">
    <property type="protein sequence ID" value="ENSOTSP00005120184.1"/>
    <property type="gene ID" value="ENSOTSG00005021591.2"/>
</dbReference>
<keyword evidence="5 6" id="KW-0727">SH2 domain</keyword>
<dbReference type="PANTHER" id="PTHR10155:SF11">
    <property type="entry name" value="SUPPRESSOR OF CYTOKINE SIGNALING 3"/>
    <property type="match status" value="1"/>
</dbReference>
<reference evidence="9" key="3">
    <citation type="submission" date="2025-09" db="UniProtKB">
        <authorList>
            <consortium name="Ensembl"/>
        </authorList>
    </citation>
    <scope>IDENTIFICATION</scope>
</reference>
<evidence type="ECO:0000259" key="8">
    <source>
        <dbReference type="PROSITE" id="PS50225"/>
    </source>
</evidence>
<feature type="domain" description="SOCS box" evidence="8">
    <location>
        <begin position="259"/>
        <end position="308"/>
    </location>
</feature>
<organism evidence="9 10">
    <name type="scientific">Oncorhynchus tshawytscha</name>
    <name type="common">Chinook salmon</name>
    <name type="synonym">Salmo tshawytscha</name>
    <dbReference type="NCBI Taxonomy" id="74940"/>
    <lineage>
        <taxon>Eukaryota</taxon>
        <taxon>Metazoa</taxon>
        <taxon>Chordata</taxon>
        <taxon>Craniata</taxon>
        <taxon>Vertebrata</taxon>
        <taxon>Euteleostomi</taxon>
        <taxon>Actinopterygii</taxon>
        <taxon>Neopterygii</taxon>
        <taxon>Teleostei</taxon>
        <taxon>Protacanthopterygii</taxon>
        <taxon>Salmoniformes</taxon>
        <taxon>Salmonidae</taxon>
        <taxon>Salmoninae</taxon>
        <taxon>Oncorhynchus</taxon>
    </lineage>
</organism>
<evidence type="ECO:0000313" key="9">
    <source>
        <dbReference type="Ensembl" id="ENSOTSP00005120184.1"/>
    </source>
</evidence>
<keyword evidence="3" id="KW-0734">Signal transduction inhibitor</keyword>
<evidence type="ECO:0000256" key="6">
    <source>
        <dbReference type="PROSITE-ProRule" id="PRU00191"/>
    </source>
</evidence>
<keyword evidence="10" id="KW-1185">Reference proteome</keyword>
<evidence type="ECO:0000256" key="5">
    <source>
        <dbReference type="ARBA" id="ARBA00022999"/>
    </source>
</evidence>
<dbReference type="SMART" id="SM00253">
    <property type="entry name" value="SOCS"/>
    <property type="match status" value="1"/>
</dbReference>
<dbReference type="InterPro" id="IPR000980">
    <property type="entry name" value="SH2"/>
</dbReference>
<dbReference type="InterPro" id="IPR036036">
    <property type="entry name" value="SOCS_box-like_dom_sf"/>
</dbReference>